<comment type="subcellular location">
    <subcellularLocation>
        <location evidence="2">Mitochondrion inner membrane</location>
        <topology evidence="2">Multi-pass membrane protein</topology>
    </subcellularLocation>
</comment>
<keyword evidence="15 21" id="KW-0496">Mitochondrion</keyword>
<dbReference type="AlphaFoldDB" id="A0A6B9WED4"/>
<evidence type="ECO:0000256" key="19">
    <source>
        <dbReference type="SAM" id="Phobius"/>
    </source>
</evidence>
<comment type="similarity">
    <text evidence="3">Belongs to the complex I subunit 2 family.</text>
</comment>
<keyword evidence="16 19" id="KW-0472">Membrane</keyword>
<feature type="transmembrane region" description="Helical" evidence="19">
    <location>
        <begin position="164"/>
        <end position="181"/>
    </location>
</feature>
<evidence type="ECO:0000256" key="7">
    <source>
        <dbReference type="ARBA" id="ARBA00022660"/>
    </source>
</evidence>
<accession>A0A6B9WED4</accession>
<evidence type="ECO:0000256" key="14">
    <source>
        <dbReference type="ARBA" id="ARBA00023075"/>
    </source>
</evidence>
<evidence type="ECO:0000256" key="13">
    <source>
        <dbReference type="ARBA" id="ARBA00023027"/>
    </source>
</evidence>
<keyword evidence="10" id="KW-1278">Translocase</keyword>
<dbReference type="PANTHER" id="PTHR46552:SF1">
    <property type="entry name" value="NADH-UBIQUINONE OXIDOREDUCTASE CHAIN 2"/>
    <property type="match status" value="1"/>
</dbReference>
<evidence type="ECO:0000256" key="16">
    <source>
        <dbReference type="ARBA" id="ARBA00023136"/>
    </source>
</evidence>
<evidence type="ECO:0000256" key="3">
    <source>
        <dbReference type="ARBA" id="ARBA00007012"/>
    </source>
</evidence>
<protein>
    <recommendedName>
        <fullName evidence="5">NADH-ubiquinone oxidoreductase chain 2</fullName>
        <ecNumber evidence="4">7.1.1.2</ecNumber>
    </recommendedName>
    <alternativeName>
        <fullName evidence="17">NADH dehydrogenase subunit 2</fullName>
    </alternativeName>
</protein>
<evidence type="ECO:0000256" key="2">
    <source>
        <dbReference type="ARBA" id="ARBA00004448"/>
    </source>
</evidence>
<feature type="transmembrane region" description="Helical" evidence="19">
    <location>
        <begin position="257"/>
        <end position="284"/>
    </location>
</feature>
<name>A0A6B9WED4_9ACAR</name>
<keyword evidence="14" id="KW-0830">Ubiquinone</keyword>
<geneLocation type="mitochondrion" evidence="21"/>
<feature type="transmembrane region" description="Helical" evidence="19">
    <location>
        <begin position="223"/>
        <end position="245"/>
    </location>
</feature>
<dbReference type="InterPro" id="IPR050175">
    <property type="entry name" value="Complex_I_Subunit_2"/>
</dbReference>
<dbReference type="GO" id="GO:0005743">
    <property type="term" value="C:mitochondrial inner membrane"/>
    <property type="evidence" value="ECO:0007669"/>
    <property type="project" value="UniProtKB-SubCell"/>
</dbReference>
<keyword evidence="12 19" id="KW-1133">Transmembrane helix</keyword>
<evidence type="ECO:0000256" key="9">
    <source>
        <dbReference type="ARBA" id="ARBA00022792"/>
    </source>
</evidence>
<dbReference type="EMBL" id="MK270524">
    <property type="protein sequence ID" value="QHQ98508.1"/>
    <property type="molecule type" value="Genomic_DNA"/>
</dbReference>
<evidence type="ECO:0000256" key="8">
    <source>
        <dbReference type="ARBA" id="ARBA00022692"/>
    </source>
</evidence>
<feature type="transmembrane region" description="Helical" evidence="19">
    <location>
        <begin position="56"/>
        <end position="75"/>
    </location>
</feature>
<keyword evidence="6" id="KW-0813">Transport</keyword>
<feature type="transmembrane region" description="Helical" evidence="19">
    <location>
        <begin position="187"/>
        <end position="211"/>
    </location>
</feature>
<dbReference type="GO" id="GO:0006120">
    <property type="term" value="P:mitochondrial electron transport, NADH to ubiquinone"/>
    <property type="evidence" value="ECO:0007669"/>
    <property type="project" value="TreeGrafter"/>
</dbReference>
<sequence length="318" mass="37404">MLNWIKLLSHFGLLLSIYFCFSSANWFALWISLEVNSLCFIFIIFKKNNLSINSMFKYFIIQSFSSLILLIFFMIMKNLSTPELSLFLINSIMAMKLGISPFQWWLPDVSESLSWWEFFIFNSFQKIIPLFIISLSPSFLWIFIILSCVFAPILMILQSSLRKILIYSSLIHMSWMLFAMPNDSFSWIFYLIFYSSSILVFFIISINSNFSSLHQLSIFKTRIFYLILFINIANISGVPPLLGFFPKWMILSSMPNFSLLVLVPIMISTLLSIFIYMKIFFSFFPTLPYTVKSSFLSINLAFFLTFLLCFMIFMFFLI</sequence>
<dbReference type="InterPro" id="IPR001750">
    <property type="entry name" value="ND/Mrp_TM"/>
</dbReference>
<evidence type="ECO:0000256" key="18">
    <source>
        <dbReference type="ARBA" id="ARBA00049551"/>
    </source>
</evidence>
<evidence type="ECO:0000313" key="21">
    <source>
        <dbReference type="EMBL" id="QHQ98508.1"/>
    </source>
</evidence>
<evidence type="ECO:0000256" key="10">
    <source>
        <dbReference type="ARBA" id="ARBA00022967"/>
    </source>
</evidence>
<dbReference type="EC" id="7.1.1.2" evidence="4"/>
<comment type="catalytic activity">
    <reaction evidence="18">
        <text>a ubiquinone + NADH + 5 H(+)(in) = a ubiquinol + NAD(+) + 4 H(+)(out)</text>
        <dbReference type="Rhea" id="RHEA:29091"/>
        <dbReference type="Rhea" id="RHEA-COMP:9565"/>
        <dbReference type="Rhea" id="RHEA-COMP:9566"/>
        <dbReference type="ChEBI" id="CHEBI:15378"/>
        <dbReference type="ChEBI" id="CHEBI:16389"/>
        <dbReference type="ChEBI" id="CHEBI:17976"/>
        <dbReference type="ChEBI" id="CHEBI:57540"/>
        <dbReference type="ChEBI" id="CHEBI:57945"/>
        <dbReference type="EC" id="7.1.1.2"/>
    </reaction>
</comment>
<reference evidence="21" key="1">
    <citation type="journal article" date="2019" name="Zool. Scr.">
        <title>Mitochondrial genome reorganization characterizes various lineages of mesostigmatid mites (Acari: Parasitiformes).</title>
        <authorList>
            <person name="Li W.-N."/>
            <person name="Shao R."/>
            <person name="Zhang Q."/>
            <person name="Deng W."/>
            <person name="Xue X.-F."/>
        </authorList>
    </citation>
    <scope>NUCLEOTIDE SEQUENCE</scope>
</reference>
<keyword evidence="8 19" id="KW-0812">Transmembrane</keyword>
<evidence type="ECO:0000256" key="12">
    <source>
        <dbReference type="ARBA" id="ARBA00022989"/>
    </source>
</evidence>
<evidence type="ECO:0000256" key="5">
    <source>
        <dbReference type="ARBA" id="ARBA00021008"/>
    </source>
</evidence>
<feature type="transmembrane region" description="Helical" evidence="19">
    <location>
        <begin position="296"/>
        <end position="317"/>
    </location>
</feature>
<organism evidence="21">
    <name type="scientific">Coleolaelaps cf. liui XFX-2019</name>
    <dbReference type="NCBI Taxonomy" id="2695870"/>
    <lineage>
        <taxon>Eukaryota</taxon>
        <taxon>Metazoa</taxon>
        <taxon>Ecdysozoa</taxon>
        <taxon>Arthropoda</taxon>
        <taxon>Chelicerata</taxon>
        <taxon>Arachnida</taxon>
        <taxon>Acari</taxon>
        <taxon>Parasitiformes</taxon>
        <taxon>Mesostigmata</taxon>
        <taxon>Gamasina</taxon>
        <taxon>Dermanyssoidea</taxon>
        <taxon>Laelapidae</taxon>
        <taxon>Coleolaelaps</taxon>
    </lineage>
</organism>
<evidence type="ECO:0000256" key="4">
    <source>
        <dbReference type="ARBA" id="ARBA00012944"/>
    </source>
</evidence>
<evidence type="ECO:0000256" key="15">
    <source>
        <dbReference type="ARBA" id="ARBA00023128"/>
    </source>
</evidence>
<dbReference type="GO" id="GO:0008137">
    <property type="term" value="F:NADH dehydrogenase (ubiquinone) activity"/>
    <property type="evidence" value="ECO:0007669"/>
    <property type="project" value="UniProtKB-EC"/>
</dbReference>
<evidence type="ECO:0000256" key="17">
    <source>
        <dbReference type="ARBA" id="ARBA00031028"/>
    </source>
</evidence>
<dbReference type="Pfam" id="PF00361">
    <property type="entry name" value="Proton_antipo_M"/>
    <property type="match status" value="1"/>
</dbReference>
<evidence type="ECO:0000259" key="20">
    <source>
        <dbReference type="Pfam" id="PF00361"/>
    </source>
</evidence>
<evidence type="ECO:0000256" key="1">
    <source>
        <dbReference type="ARBA" id="ARBA00003257"/>
    </source>
</evidence>
<evidence type="ECO:0000256" key="11">
    <source>
        <dbReference type="ARBA" id="ARBA00022982"/>
    </source>
</evidence>
<feature type="transmembrane region" description="Helical" evidence="19">
    <location>
        <begin position="87"/>
        <end position="107"/>
    </location>
</feature>
<keyword evidence="9" id="KW-0999">Mitochondrion inner membrane</keyword>
<evidence type="ECO:0000256" key="6">
    <source>
        <dbReference type="ARBA" id="ARBA00022448"/>
    </source>
</evidence>
<feature type="domain" description="NADH:quinone oxidoreductase/Mrp antiporter transmembrane" evidence="20">
    <location>
        <begin position="23"/>
        <end position="271"/>
    </location>
</feature>
<dbReference type="PANTHER" id="PTHR46552">
    <property type="entry name" value="NADH-UBIQUINONE OXIDOREDUCTASE CHAIN 2"/>
    <property type="match status" value="1"/>
</dbReference>
<comment type="function">
    <text evidence="1">Core subunit of the mitochondrial membrane respiratory chain NADH dehydrogenase (Complex I) that is believed to belong to the minimal assembly required for catalysis. Complex I functions in the transfer of electrons from NADH to the respiratory chain. The immediate electron acceptor for the enzyme is believed to be ubiquinone.</text>
</comment>
<gene>
    <name evidence="21" type="primary">nad2</name>
</gene>
<feature type="transmembrane region" description="Helical" evidence="19">
    <location>
        <begin position="12"/>
        <end position="44"/>
    </location>
</feature>
<proteinExistence type="inferred from homology"/>
<keyword evidence="11" id="KW-0249">Electron transport</keyword>
<keyword evidence="7" id="KW-0679">Respiratory chain</keyword>
<feature type="transmembrane region" description="Helical" evidence="19">
    <location>
        <begin position="127"/>
        <end position="157"/>
    </location>
</feature>
<keyword evidence="13" id="KW-0520">NAD</keyword>